<reference evidence="2" key="1">
    <citation type="journal article" date="2022" name="G3 (Bethesda)">
        <title>High quality genome of the basidiomycete yeast Dioszegia hungarica PDD-24b-2 isolated from cloud water.</title>
        <authorList>
            <person name="Jarrige D."/>
            <person name="Haridas S."/>
            <person name="Bleykasten-Grosshans C."/>
            <person name="Joly M."/>
            <person name="Nadalig T."/>
            <person name="Sancelme M."/>
            <person name="Vuilleumier S."/>
            <person name="Grigoriev I.V."/>
            <person name="Amato P."/>
            <person name="Bringel F."/>
        </authorList>
    </citation>
    <scope>NUCLEOTIDE SEQUENCE</scope>
    <source>
        <strain evidence="2">PDD-24b-2</strain>
    </source>
</reference>
<dbReference type="EMBL" id="JAKWFO010000005">
    <property type="protein sequence ID" value="KAI9635019.1"/>
    <property type="molecule type" value="Genomic_DNA"/>
</dbReference>
<dbReference type="RefSeq" id="XP_052944796.1">
    <property type="nucleotide sequence ID" value="XM_053092561.1"/>
</dbReference>
<organism evidence="2 3">
    <name type="scientific">Dioszegia hungarica</name>
    <dbReference type="NCBI Taxonomy" id="4972"/>
    <lineage>
        <taxon>Eukaryota</taxon>
        <taxon>Fungi</taxon>
        <taxon>Dikarya</taxon>
        <taxon>Basidiomycota</taxon>
        <taxon>Agaricomycotina</taxon>
        <taxon>Tremellomycetes</taxon>
        <taxon>Tremellales</taxon>
        <taxon>Bulleribasidiaceae</taxon>
        <taxon>Dioszegia</taxon>
    </lineage>
</organism>
<dbReference type="Proteomes" id="UP001164286">
    <property type="component" value="Unassembled WGS sequence"/>
</dbReference>
<accession>A0AA38H9L8</accession>
<proteinExistence type="predicted"/>
<dbReference type="AlphaFoldDB" id="A0AA38H9L8"/>
<feature type="signal peptide" evidence="1">
    <location>
        <begin position="1"/>
        <end position="19"/>
    </location>
</feature>
<dbReference type="GeneID" id="77731766"/>
<evidence type="ECO:0008006" key="4">
    <source>
        <dbReference type="Google" id="ProtNLM"/>
    </source>
</evidence>
<comment type="caution">
    <text evidence="2">The sequence shown here is derived from an EMBL/GenBank/DDBJ whole genome shotgun (WGS) entry which is preliminary data.</text>
</comment>
<gene>
    <name evidence="2" type="ORF">MKK02DRAFT_43695</name>
</gene>
<sequence length="211" mass="21507">MSLITALLTFALLHTSVQGSSIKLGCLSAAPTGVSLATGGQTLEACRSVCATSASPYSYFSKSSSSCGCSSTAAPNTLYVDALDRDANCGDATVWYSGIIANSTSNSTTTCPSLGPTSSADLPGYVYLSTLPDPLACYSACGAAGLNVSLIQPGLGGYSCACASKIEGATYAEVCNSQSWYAVQKASAAVTTPKEPKKCKRKQRRSTGGKQ</sequence>
<protein>
    <recommendedName>
        <fullName evidence="4">WSC domain-containing protein</fullName>
    </recommendedName>
</protein>
<name>A0AA38H9L8_9TREE</name>
<evidence type="ECO:0000256" key="1">
    <source>
        <dbReference type="SAM" id="SignalP"/>
    </source>
</evidence>
<keyword evidence="3" id="KW-1185">Reference proteome</keyword>
<evidence type="ECO:0000313" key="3">
    <source>
        <dbReference type="Proteomes" id="UP001164286"/>
    </source>
</evidence>
<feature type="chain" id="PRO_5041454768" description="WSC domain-containing protein" evidence="1">
    <location>
        <begin position="20"/>
        <end position="211"/>
    </location>
</feature>
<evidence type="ECO:0000313" key="2">
    <source>
        <dbReference type="EMBL" id="KAI9635019.1"/>
    </source>
</evidence>
<keyword evidence="1" id="KW-0732">Signal</keyword>